<feature type="DNA-binding region" description="H-T-H motif" evidence="4">
    <location>
        <begin position="29"/>
        <end position="48"/>
    </location>
</feature>
<keyword evidence="3" id="KW-0804">Transcription</keyword>
<dbReference type="Gene3D" id="1.10.357.10">
    <property type="entry name" value="Tetracycline Repressor, domain 2"/>
    <property type="match status" value="2"/>
</dbReference>
<evidence type="ECO:0000313" key="6">
    <source>
        <dbReference type="EMBL" id="MCZ4296433.1"/>
    </source>
</evidence>
<dbReference type="Proteomes" id="UP001083770">
    <property type="component" value="Unassembled WGS sequence"/>
</dbReference>
<evidence type="ECO:0000259" key="5">
    <source>
        <dbReference type="PROSITE" id="PS50977"/>
    </source>
</evidence>
<accession>A0ABT4LSA4</accession>
<dbReference type="Gene3D" id="1.10.10.60">
    <property type="entry name" value="Homeodomain-like"/>
    <property type="match status" value="1"/>
</dbReference>
<dbReference type="InterPro" id="IPR036271">
    <property type="entry name" value="Tet_transcr_reg_TetR-rel_C_sf"/>
</dbReference>
<evidence type="ECO:0000256" key="2">
    <source>
        <dbReference type="ARBA" id="ARBA00023125"/>
    </source>
</evidence>
<dbReference type="PANTHER" id="PTHR47506:SF1">
    <property type="entry name" value="HTH-TYPE TRANSCRIPTIONAL REGULATOR YJDC"/>
    <property type="match status" value="1"/>
</dbReference>
<keyword evidence="1" id="KW-0805">Transcription regulation</keyword>
<evidence type="ECO:0000256" key="1">
    <source>
        <dbReference type="ARBA" id="ARBA00023015"/>
    </source>
</evidence>
<feature type="domain" description="HTH tetR-type" evidence="5">
    <location>
        <begin position="217"/>
        <end position="277"/>
    </location>
</feature>
<dbReference type="EMBL" id="JAPWGW010000001">
    <property type="protein sequence ID" value="MCZ4296433.1"/>
    <property type="molecule type" value="Genomic_DNA"/>
</dbReference>
<dbReference type="PRINTS" id="PR00455">
    <property type="entry name" value="HTHTETR"/>
</dbReference>
<name>A0ABT4LSA4_9PROT</name>
<feature type="domain" description="HTH tetR-type" evidence="5">
    <location>
        <begin position="6"/>
        <end position="66"/>
    </location>
</feature>
<dbReference type="RefSeq" id="WP_269400627.1">
    <property type="nucleotide sequence ID" value="NZ_JAPWGW010000001.1"/>
</dbReference>
<organism evidence="6 7">
    <name type="scientific">Henriciella marina</name>
    <dbReference type="NCBI Taxonomy" id="453851"/>
    <lineage>
        <taxon>Bacteria</taxon>
        <taxon>Pseudomonadati</taxon>
        <taxon>Pseudomonadota</taxon>
        <taxon>Alphaproteobacteria</taxon>
        <taxon>Hyphomonadales</taxon>
        <taxon>Hyphomonadaceae</taxon>
        <taxon>Henriciella</taxon>
    </lineage>
</organism>
<feature type="DNA-binding region" description="H-T-H motif" evidence="4">
    <location>
        <begin position="240"/>
        <end position="259"/>
    </location>
</feature>
<dbReference type="PROSITE" id="PS50977">
    <property type="entry name" value="HTH_TETR_2"/>
    <property type="match status" value="2"/>
</dbReference>
<dbReference type="SUPFAM" id="SSF46689">
    <property type="entry name" value="Homeodomain-like"/>
    <property type="match status" value="2"/>
</dbReference>
<keyword evidence="7" id="KW-1185">Reference proteome</keyword>
<evidence type="ECO:0000313" key="7">
    <source>
        <dbReference type="Proteomes" id="UP001083770"/>
    </source>
</evidence>
<keyword evidence="2 4" id="KW-0238">DNA-binding</keyword>
<dbReference type="Pfam" id="PF00440">
    <property type="entry name" value="TetR_N"/>
    <property type="match status" value="2"/>
</dbReference>
<reference evidence="6" key="1">
    <citation type="submission" date="2022-12" db="EMBL/GenBank/DDBJ databases">
        <title>Bacterial isolates from different developmental stages of Nematostella vectensis.</title>
        <authorList>
            <person name="Fraune S."/>
        </authorList>
    </citation>
    <scope>NUCLEOTIDE SEQUENCE</scope>
    <source>
        <strain evidence="6">G21632-S1</strain>
    </source>
</reference>
<dbReference type="InterPro" id="IPR001647">
    <property type="entry name" value="HTH_TetR"/>
</dbReference>
<sequence>MSRKKTSKQEAILREAAAMFNELGVGSVGFADLAKRMGVGRATFYHYVADREDLIFRCYQKSCEADTEHLDQASESPAGLEQVLEYLRLSLSPEADQTALITDTGVLSEGPRAIINKARYRNYERLAAMIGEGIDQANIRPCDERVIARILPSIVAFARMSHRWAPRNRRARDVDALVDFIKFGSAARRGNDFRFYKNADEFSRISVSGFGDQSTADLRIEQILMKGSQLINLHGVENISLDDVAHALSATRGTVYHYFRDREDLVQRCLERSYSLYSAFIDYAVEHGHNGLEKAAIVSHLNTQAMVGPLQPVAGWMGLDVLSPAVQRKVRKQLRELLGRTYEFATEGMKDGSRRDHDFEAVTLARAGAYLWIPKWISDLDDPSPYRIADEVVALFNDGLSPFQ</sequence>
<dbReference type="PANTHER" id="PTHR47506">
    <property type="entry name" value="TRANSCRIPTIONAL REGULATORY PROTEIN"/>
    <property type="match status" value="1"/>
</dbReference>
<dbReference type="SUPFAM" id="SSF48498">
    <property type="entry name" value="Tetracyclin repressor-like, C-terminal domain"/>
    <property type="match status" value="2"/>
</dbReference>
<protein>
    <submittedName>
        <fullName evidence="6">TetR/AcrR family transcriptional regulator</fullName>
    </submittedName>
</protein>
<gene>
    <name evidence="6" type="ORF">O4G74_00035</name>
</gene>
<proteinExistence type="predicted"/>
<evidence type="ECO:0000256" key="4">
    <source>
        <dbReference type="PROSITE-ProRule" id="PRU00335"/>
    </source>
</evidence>
<evidence type="ECO:0000256" key="3">
    <source>
        <dbReference type="ARBA" id="ARBA00023163"/>
    </source>
</evidence>
<comment type="caution">
    <text evidence="6">The sequence shown here is derived from an EMBL/GenBank/DDBJ whole genome shotgun (WGS) entry which is preliminary data.</text>
</comment>
<dbReference type="InterPro" id="IPR009057">
    <property type="entry name" value="Homeodomain-like_sf"/>
</dbReference>